<dbReference type="Proteomes" id="UP000193144">
    <property type="component" value="Unassembled WGS sequence"/>
</dbReference>
<accession>A0A1Y1ZP90</accession>
<organism evidence="1 2">
    <name type="scientific">Clohesyomyces aquaticus</name>
    <dbReference type="NCBI Taxonomy" id="1231657"/>
    <lineage>
        <taxon>Eukaryota</taxon>
        <taxon>Fungi</taxon>
        <taxon>Dikarya</taxon>
        <taxon>Ascomycota</taxon>
        <taxon>Pezizomycotina</taxon>
        <taxon>Dothideomycetes</taxon>
        <taxon>Pleosporomycetidae</taxon>
        <taxon>Pleosporales</taxon>
        <taxon>Lindgomycetaceae</taxon>
        <taxon>Clohesyomyces</taxon>
    </lineage>
</organism>
<gene>
    <name evidence="1" type="ORF">BCR34DRAFT_307400</name>
</gene>
<dbReference type="OrthoDB" id="4192220at2759"/>
<proteinExistence type="predicted"/>
<evidence type="ECO:0000313" key="2">
    <source>
        <dbReference type="Proteomes" id="UP000193144"/>
    </source>
</evidence>
<protein>
    <submittedName>
        <fullName evidence="1">Uncharacterized protein</fullName>
    </submittedName>
</protein>
<sequence length="231" mass="26698">MKREYIHSFRLRGDIYNRPPPDDAFSTEYELISSLSQLKTFSFDLEESDYNYANRASGRVIQNKLQSLPPSVVNLELDTDGKDCLYREPSTFLCHNINRLLPQLEILRLCTANLCLDLFDIDEASLQNCPLRVVVIILTFKGAHNPRDSNFRNTIMSVVLRQSCQCAPTCALHKESTRRRVCVSTSPIHDPQGIWQRFVVFNTHVRFFPDRAHYFVRPMHLQLLPSPSLVL</sequence>
<dbReference type="AlphaFoldDB" id="A0A1Y1ZP90"/>
<comment type="caution">
    <text evidence="1">The sequence shown here is derived from an EMBL/GenBank/DDBJ whole genome shotgun (WGS) entry which is preliminary data.</text>
</comment>
<evidence type="ECO:0000313" key="1">
    <source>
        <dbReference type="EMBL" id="ORY12073.1"/>
    </source>
</evidence>
<reference evidence="1 2" key="1">
    <citation type="submission" date="2016-07" db="EMBL/GenBank/DDBJ databases">
        <title>Pervasive Adenine N6-methylation of Active Genes in Fungi.</title>
        <authorList>
            <consortium name="DOE Joint Genome Institute"/>
            <person name="Mondo S.J."/>
            <person name="Dannebaum R.O."/>
            <person name="Kuo R.C."/>
            <person name="Labutti K."/>
            <person name="Haridas S."/>
            <person name="Kuo A."/>
            <person name="Salamov A."/>
            <person name="Ahrendt S.R."/>
            <person name="Lipzen A."/>
            <person name="Sullivan W."/>
            <person name="Andreopoulos W.B."/>
            <person name="Clum A."/>
            <person name="Lindquist E."/>
            <person name="Daum C."/>
            <person name="Ramamoorthy G.K."/>
            <person name="Gryganskyi A."/>
            <person name="Culley D."/>
            <person name="Magnuson J.K."/>
            <person name="James T.Y."/>
            <person name="O'Malley M.A."/>
            <person name="Stajich J.E."/>
            <person name="Spatafora J.W."/>
            <person name="Visel A."/>
            <person name="Grigoriev I.V."/>
        </authorList>
    </citation>
    <scope>NUCLEOTIDE SEQUENCE [LARGE SCALE GENOMIC DNA]</scope>
    <source>
        <strain evidence="1 2">CBS 115471</strain>
    </source>
</reference>
<name>A0A1Y1ZP90_9PLEO</name>
<keyword evidence="2" id="KW-1185">Reference proteome</keyword>
<dbReference type="EMBL" id="MCFA01000054">
    <property type="protein sequence ID" value="ORY12073.1"/>
    <property type="molecule type" value="Genomic_DNA"/>
</dbReference>